<evidence type="ECO:0000313" key="1">
    <source>
        <dbReference type="EMBL" id="CAG9537571.1"/>
    </source>
</evidence>
<keyword evidence="2" id="KW-1185">Reference proteome</keyword>
<evidence type="ECO:0000313" key="2">
    <source>
        <dbReference type="Proteomes" id="UP000746747"/>
    </source>
</evidence>
<gene>
    <name evidence="1" type="ORF">CJOHNSTONI_LOCUS7371</name>
</gene>
<proteinExistence type="predicted"/>
<sequence>MAQLCSGYTVPGSIAQQLIVQCPNCTLRFSLSPTFIYPQWWLGNVTYSQTSNVQYIQPFIQYPNPQSDLRSAFYTPTPSSSHIFDINQQHQEMTDSSNSRQHVSQDAADMNDTIFRHIRDILIDILSSATRKYGITIYQLMVLLKQSCANYNVILPPSITDDFKEFLRNKMSDYVEVEDDLCRYRRPTLSIQEESISNSSVCERRSNFSETSAALVPLQEYYIASAIDTNASYSADQVKKVISKKKEIKESITYKSSEQFFDGIEERHRNDDADKTAVTDPVVPDRDKKCNILHKHVENDTISTHSYTKNDLAKIMGKWKEIFIGDLKELIRYLRMVDDYFHESDGRFTLAKFKEVFGELSKRWEFCDIDLVEMDIISIVHDIDLNKELVLRVNPIIREMEFPEVAELAKEIYNLLSKLLQSMNSVKVEIIVRTVNFGINDSKTISEKYTLLWEVLSDSHFQDVFIVDILQKQNKERGFDVMVRLNA</sequence>
<organism evidence="1 2">
    <name type="scientific">Cercopithifilaria johnstoni</name>
    <dbReference type="NCBI Taxonomy" id="2874296"/>
    <lineage>
        <taxon>Eukaryota</taxon>
        <taxon>Metazoa</taxon>
        <taxon>Ecdysozoa</taxon>
        <taxon>Nematoda</taxon>
        <taxon>Chromadorea</taxon>
        <taxon>Rhabditida</taxon>
        <taxon>Spirurina</taxon>
        <taxon>Spiruromorpha</taxon>
        <taxon>Filarioidea</taxon>
        <taxon>Onchocercidae</taxon>
        <taxon>Cercopithifilaria</taxon>
    </lineage>
</organism>
<dbReference type="Proteomes" id="UP000746747">
    <property type="component" value="Unassembled WGS sequence"/>
</dbReference>
<reference evidence="1" key="1">
    <citation type="submission" date="2021-09" db="EMBL/GenBank/DDBJ databases">
        <authorList>
            <consortium name="Pathogen Informatics"/>
        </authorList>
    </citation>
    <scope>NUCLEOTIDE SEQUENCE</scope>
</reference>
<accession>A0A8J2PW01</accession>
<comment type="caution">
    <text evidence="1">The sequence shown here is derived from an EMBL/GenBank/DDBJ whole genome shotgun (WGS) entry which is preliminary data.</text>
</comment>
<dbReference type="EMBL" id="CAKAEH010001559">
    <property type="protein sequence ID" value="CAG9537571.1"/>
    <property type="molecule type" value="Genomic_DNA"/>
</dbReference>
<name>A0A8J2PW01_9BILA</name>
<dbReference type="OrthoDB" id="5819447at2759"/>
<protein>
    <submittedName>
        <fullName evidence="1">Uncharacterized protein</fullName>
    </submittedName>
</protein>
<dbReference type="AlphaFoldDB" id="A0A8J2PW01"/>